<reference evidence="2" key="1">
    <citation type="journal article" date="2017" name="Cell">
        <title>Insights into land plant evolution garnered from the Marchantia polymorpha genome.</title>
        <authorList>
            <person name="Bowman J.L."/>
            <person name="Kohchi T."/>
            <person name="Yamato K.T."/>
            <person name="Jenkins J."/>
            <person name="Shu S."/>
            <person name="Ishizaki K."/>
            <person name="Yamaoka S."/>
            <person name="Nishihama R."/>
            <person name="Nakamura Y."/>
            <person name="Berger F."/>
            <person name="Adam C."/>
            <person name="Aki S.S."/>
            <person name="Althoff F."/>
            <person name="Araki T."/>
            <person name="Arteaga-Vazquez M.A."/>
            <person name="Balasubrmanian S."/>
            <person name="Barry K."/>
            <person name="Bauer D."/>
            <person name="Boehm C.R."/>
            <person name="Briginshaw L."/>
            <person name="Caballero-Perez J."/>
            <person name="Catarino B."/>
            <person name="Chen F."/>
            <person name="Chiyoda S."/>
            <person name="Chovatia M."/>
            <person name="Davies K.M."/>
            <person name="Delmans M."/>
            <person name="Demura T."/>
            <person name="Dierschke T."/>
            <person name="Dolan L."/>
            <person name="Dorantes-Acosta A.E."/>
            <person name="Eklund D.M."/>
            <person name="Florent S.N."/>
            <person name="Flores-Sandoval E."/>
            <person name="Fujiyama A."/>
            <person name="Fukuzawa H."/>
            <person name="Galik B."/>
            <person name="Grimanelli D."/>
            <person name="Grimwood J."/>
            <person name="Grossniklaus U."/>
            <person name="Hamada T."/>
            <person name="Haseloff J."/>
            <person name="Hetherington A.J."/>
            <person name="Higo A."/>
            <person name="Hirakawa Y."/>
            <person name="Hundley H.N."/>
            <person name="Ikeda Y."/>
            <person name="Inoue K."/>
            <person name="Inoue S.I."/>
            <person name="Ishida S."/>
            <person name="Jia Q."/>
            <person name="Kakita M."/>
            <person name="Kanazawa T."/>
            <person name="Kawai Y."/>
            <person name="Kawashima T."/>
            <person name="Kennedy M."/>
            <person name="Kinose K."/>
            <person name="Kinoshita T."/>
            <person name="Kohara Y."/>
            <person name="Koide E."/>
            <person name="Komatsu K."/>
            <person name="Kopischke S."/>
            <person name="Kubo M."/>
            <person name="Kyozuka J."/>
            <person name="Lagercrantz U."/>
            <person name="Lin S.S."/>
            <person name="Lindquist E."/>
            <person name="Lipzen A.M."/>
            <person name="Lu C.W."/>
            <person name="De Luna E."/>
            <person name="Martienssen R.A."/>
            <person name="Minamino N."/>
            <person name="Mizutani M."/>
            <person name="Mizutani M."/>
            <person name="Mochizuki N."/>
            <person name="Monte I."/>
            <person name="Mosher R."/>
            <person name="Nagasaki H."/>
            <person name="Nakagami H."/>
            <person name="Naramoto S."/>
            <person name="Nishitani K."/>
            <person name="Ohtani M."/>
            <person name="Okamoto T."/>
            <person name="Okumura M."/>
            <person name="Phillips J."/>
            <person name="Pollak B."/>
            <person name="Reinders A."/>
            <person name="Rovekamp M."/>
            <person name="Sano R."/>
            <person name="Sawa S."/>
            <person name="Schmid M.W."/>
            <person name="Shirakawa M."/>
            <person name="Solano R."/>
            <person name="Spunde A."/>
            <person name="Suetsugu N."/>
            <person name="Sugano S."/>
            <person name="Sugiyama A."/>
            <person name="Sun R."/>
            <person name="Suzuki Y."/>
            <person name="Takenaka M."/>
            <person name="Takezawa D."/>
            <person name="Tomogane H."/>
            <person name="Tsuzuki M."/>
            <person name="Ueda T."/>
            <person name="Umeda M."/>
            <person name="Ward J.M."/>
            <person name="Watanabe Y."/>
            <person name="Yazaki K."/>
            <person name="Yokoyama R."/>
            <person name="Yoshitake Y."/>
            <person name="Yotsui I."/>
            <person name="Zachgo S."/>
            <person name="Schmutz J."/>
        </authorList>
    </citation>
    <scope>NUCLEOTIDE SEQUENCE [LARGE SCALE GENOMIC DNA]</scope>
    <source>
        <strain evidence="2">Tak-1</strain>
    </source>
</reference>
<dbReference type="EMBL" id="KZ772867">
    <property type="protein sequence ID" value="PTQ27411.1"/>
    <property type="molecule type" value="Genomic_DNA"/>
</dbReference>
<gene>
    <name evidence="1" type="ORF">MARPO_0199s0001</name>
</gene>
<organism evidence="1 2">
    <name type="scientific">Marchantia polymorpha</name>
    <name type="common">Common liverwort</name>
    <name type="synonym">Marchantia aquatica</name>
    <dbReference type="NCBI Taxonomy" id="3197"/>
    <lineage>
        <taxon>Eukaryota</taxon>
        <taxon>Viridiplantae</taxon>
        <taxon>Streptophyta</taxon>
        <taxon>Embryophyta</taxon>
        <taxon>Marchantiophyta</taxon>
        <taxon>Marchantiopsida</taxon>
        <taxon>Marchantiidae</taxon>
        <taxon>Marchantiales</taxon>
        <taxon>Marchantiaceae</taxon>
        <taxon>Marchantia</taxon>
    </lineage>
</organism>
<proteinExistence type="predicted"/>
<sequence>MATFANSSIEDKESDFSWKRFDGCFSTDVMACDLIARSRNLFWKVKGRDVQKPSATARVRNIRATQLPQANHVFATHLRYSGNLHPLRDCKSFDVRKMESSAIDRA</sequence>
<dbReference type="Proteomes" id="UP000244005">
    <property type="component" value="Unassembled WGS sequence"/>
</dbReference>
<evidence type="ECO:0000313" key="2">
    <source>
        <dbReference type="Proteomes" id="UP000244005"/>
    </source>
</evidence>
<dbReference type="Gramene" id="Mp7g06910.1">
    <property type="protein sequence ID" value="Mp7g06910.1.cds1"/>
    <property type="gene ID" value="Mp7g06910"/>
</dbReference>
<dbReference type="AlphaFoldDB" id="A0A2R6W0M8"/>
<evidence type="ECO:0000313" key="1">
    <source>
        <dbReference type="EMBL" id="PTQ27411.1"/>
    </source>
</evidence>
<keyword evidence="2" id="KW-1185">Reference proteome</keyword>
<protein>
    <submittedName>
        <fullName evidence="1">Uncharacterized protein</fullName>
    </submittedName>
</protein>
<accession>A0A2R6W0M8</accession>
<name>A0A2R6W0M8_MARPO</name>